<name>A0A0C2Z0K4_HEBCY</name>
<organism evidence="1 2">
    <name type="scientific">Hebeloma cylindrosporum</name>
    <dbReference type="NCBI Taxonomy" id="76867"/>
    <lineage>
        <taxon>Eukaryota</taxon>
        <taxon>Fungi</taxon>
        <taxon>Dikarya</taxon>
        <taxon>Basidiomycota</taxon>
        <taxon>Agaricomycotina</taxon>
        <taxon>Agaricomycetes</taxon>
        <taxon>Agaricomycetidae</taxon>
        <taxon>Agaricales</taxon>
        <taxon>Agaricineae</taxon>
        <taxon>Hymenogastraceae</taxon>
        <taxon>Hebeloma</taxon>
    </lineage>
</organism>
<keyword evidence="2" id="KW-1185">Reference proteome</keyword>
<sequence>MSMLEASEFQDNLVTFQRRINLNAKKDPFILKFPPEISSQIFFLSLEAASYEEPKKLPTSFVLGSVCHGWRLLAWSTPELWSTLSFSLEKPRKPEGLSQLQGVTGWLQLSGDLPLTLRVLRYCGPDSISPEGCAPVIDVVNQHSGRWHKLFLRLPAAFLPRFCGTSPPSNLCDLSVIRGDDVDNVTPAFRMLSRPSPTHFTIWCYPVSAFDIAWDNLTFLKLTLTIFDGCMEVIQKAPLLEFCWIEIYEGPNEFPPFPKKTGHVRHRCLRTLTLSRLSFEALRDILDMLELPSLETYCCHSPSGDFAVDNVISLLNRSGIQLKQLTLGLHDAVMEDIKKLLPAVPCLQRFYFDYCPWPDELTFGMHGLFDALSSSPPSPVERLLPDLQSLTIIYRRLSHWGCVILLDWRHYGLSTRDIEYEIKIDDDTLRKISRLVNEGVHIRICAGWNGEDFLQKSKGKPCAVNPSEGSEVVQQRELGTADEDQEGVSVVDHDEEKEGCLFSFSSLISCIFCRR</sequence>
<proteinExistence type="predicted"/>
<dbReference type="OrthoDB" id="2269034at2759"/>
<evidence type="ECO:0000313" key="2">
    <source>
        <dbReference type="Proteomes" id="UP000053424"/>
    </source>
</evidence>
<reference evidence="2" key="2">
    <citation type="submission" date="2015-01" db="EMBL/GenBank/DDBJ databases">
        <title>Evolutionary Origins and Diversification of the Mycorrhizal Mutualists.</title>
        <authorList>
            <consortium name="DOE Joint Genome Institute"/>
            <consortium name="Mycorrhizal Genomics Consortium"/>
            <person name="Kohler A."/>
            <person name="Kuo A."/>
            <person name="Nagy L.G."/>
            <person name="Floudas D."/>
            <person name="Copeland A."/>
            <person name="Barry K.W."/>
            <person name="Cichocki N."/>
            <person name="Veneault-Fourrey C."/>
            <person name="LaButti K."/>
            <person name="Lindquist E.A."/>
            <person name="Lipzen A."/>
            <person name="Lundell T."/>
            <person name="Morin E."/>
            <person name="Murat C."/>
            <person name="Riley R."/>
            <person name="Ohm R."/>
            <person name="Sun H."/>
            <person name="Tunlid A."/>
            <person name="Henrissat B."/>
            <person name="Grigoriev I.V."/>
            <person name="Hibbett D.S."/>
            <person name="Martin F."/>
        </authorList>
    </citation>
    <scope>NUCLEOTIDE SEQUENCE [LARGE SCALE GENOMIC DNA]</scope>
    <source>
        <strain evidence="2">h7</strain>
    </source>
</reference>
<protein>
    <submittedName>
        <fullName evidence="1">Uncharacterized protein</fullName>
    </submittedName>
</protein>
<gene>
    <name evidence="1" type="ORF">M413DRAFT_23058</name>
</gene>
<dbReference type="AlphaFoldDB" id="A0A0C2Z0K4"/>
<reference evidence="1 2" key="1">
    <citation type="submission" date="2014-04" db="EMBL/GenBank/DDBJ databases">
        <authorList>
            <consortium name="DOE Joint Genome Institute"/>
            <person name="Kuo A."/>
            <person name="Gay G."/>
            <person name="Dore J."/>
            <person name="Kohler A."/>
            <person name="Nagy L.G."/>
            <person name="Floudas D."/>
            <person name="Copeland A."/>
            <person name="Barry K.W."/>
            <person name="Cichocki N."/>
            <person name="Veneault-Fourrey C."/>
            <person name="LaButti K."/>
            <person name="Lindquist E.A."/>
            <person name="Lipzen A."/>
            <person name="Lundell T."/>
            <person name="Morin E."/>
            <person name="Murat C."/>
            <person name="Sun H."/>
            <person name="Tunlid A."/>
            <person name="Henrissat B."/>
            <person name="Grigoriev I.V."/>
            <person name="Hibbett D.S."/>
            <person name="Martin F."/>
            <person name="Nordberg H.P."/>
            <person name="Cantor M.N."/>
            <person name="Hua S.X."/>
        </authorList>
    </citation>
    <scope>NUCLEOTIDE SEQUENCE [LARGE SCALE GENOMIC DNA]</scope>
    <source>
        <strain evidence="2">h7</strain>
    </source>
</reference>
<accession>A0A0C2Z0K4</accession>
<dbReference type="HOGENOM" id="CLU_018544_14_1_1"/>
<dbReference type="Proteomes" id="UP000053424">
    <property type="component" value="Unassembled WGS sequence"/>
</dbReference>
<dbReference type="EMBL" id="KN831770">
    <property type="protein sequence ID" value="KIM46687.1"/>
    <property type="molecule type" value="Genomic_DNA"/>
</dbReference>
<evidence type="ECO:0000313" key="1">
    <source>
        <dbReference type="EMBL" id="KIM46687.1"/>
    </source>
</evidence>